<dbReference type="AlphaFoldDB" id="A0A1I7WBL4"/>
<evidence type="ECO:0000313" key="1">
    <source>
        <dbReference type="Proteomes" id="UP000095283"/>
    </source>
</evidence>
<reference evidence="2" key="1">
    <citation type="submission" date="2016-11" db="UniProtKB">
        <authorList>
            <consortium name="WormBaseParasite"/>
        </authorList>
    </citation>
    <scope>IDENTIFICATION</scope>
</reference>
<name>A0A1I7WBL4_HETBA</name>
<dbReference type="Proteomes" id="UP000095283">
    <property type="component" value="Unplaced"/>
</dbReference>
<evidence type="ECO:0000313" key="2">
    <source>
        <dbReference type="WBParaSite" id="Hba_02074"/>
    </source>
</evidence>
<proteinExistence type="predicted"/>
<dbReference type="WBParaSite" id="Hba_02074">
    <property type="protein sequence ID" value="Hba_02074"/>
    <property type="gene ID" value="Hba_02074"/>
</dbReference>
<keyword evidence="1" id="KW-1185">Reference proteome</keyword>
<protein>
    <submittedName>
        <fullName evidence="2">Secreted protein</fullName>
    </submittedName>
</protein>
<organism evidence="1 2">
    <name type="scientific">Heterorhabditis bacteriophora</name>
    <name type="common">Entomopathogenic nematode worm</name>
    <dbReference type="NCBI Taxonomy" id="37862"/>
    <lineage>
        <taxon>Eukaryota</taxon>
        <taxon>Metazoa</taxon>
        <taxon>Ecdysozoa</taxon>
        <taxon>Nematoda</taxon>
        <taxon>Chromadorea</taxon>
        <taxon>Rhabditida</taxon>
        <taxon>Rhabditina</taxon>
        <taxon>Rhabditomorpha</taxon>
        <taxon>Strongyloidea</taxon>
        <taxon>Heterorhabditidae</taxon>
        <taxon>Heterorhabditis</taxon>
    </lineage>
</organism>
<sequence length="127" mass="14280">MNVNDAVIQNCHYFILTGLIHLIILPTVGHFGPQGNDLHHFIALAVHTEVVSVVDDVDVIEQWVASSQVALKGRRIKRLVFQFKGLHILQFMLSGVIHTKKKWPHARYDGPSVPVLLATRECAQQVQ</sequence>
<accession>A0A1I7WBL4</accession>